<dbReference type="SUPFAM" id="SSF88723">
    <property type="entry name" value="PIN domain-like"/>
    <property type="match status" value="1"/>
</dbReference>
<gene>
    <name evidence="2" type="ORF">S12H4_26269</name>
</gene>
<dbReference type="Gene3D" id="3.40.50.1010">
    <property type="entry name" value="5'-nuclease"/>
    <property type="match status" value="1"/>
</dbReference>
<evidence type="ECO:0000259" key="1">
    <source>
        <dbReference type="Pfam" id="PF01850"/>
    </source>
</evidence>
<dbReference type="AlphaFoldDB" id="X1RKH5"/>
<proteinExistence type="predicted"/>
<dbReference type="Pfam" id="PF01850">
    <property type="entry name" value="PIN"/>
    <property type="match status" value="1"/>
</dbReference>
<dbReference type="InterPro" id="IPR002716">
    <property type="entry name" value="PIN_dom"/>
</dbReference>
<organism evidence="2">
    <name type="scientific">marine sediment metagenome</name>
    <dbReference type="NCBI Taxonomy" id="412755"/>
    <lineage>
        <taxon>unclassified sequences</taxon>
        <taxon>metagenomes</taxon>
        <taxon>ecological metagenomes</taxon>
    </lineage>
</organism>
<reference evidence="2" key="1">
    <citation type="journal article" date="2014" name="Front. Microbiol.">
        <title>High frequency of phylogenetically diverse reductive dehalogenase-homologous genes in deep subseafloor sedimentary metagenomes.</title>
        <authorList>
            <person name="Kawai M."/>
            <person name="Futagami T."/>
            <person name="Toyoda A."/>
            <person name="Takaki Y."/>
            <person name="Nishi S."/>
            <person name="Hori S."/>
            <person name="Arai W."/>
            <person name="Tsubouchi T."/>
            <person name="Morono Y."/>
            <person name="Uchiyama I."/>
            <person name="Ito T."/>
            <person name="Fujiyama A."/>
            <person name="Inagaki F."/>
            <person name="Takami H."/>
        </authorList>
    </citation>
    <scope>NUCLEOTIDE SEQUENCE</scope>
    <source>
        <strain evidence="2">Expedition CK06-06</strain>
    </source>
</reference>
<accession>X1RKH5</accession>
<comment type="caution">
    <text evidence="2">The sequence shown here is derived from an EMBL/GenBank/DDBJ whole genome shotgun (WGS) entry which is preliminary data.</text>
</comment>
<name>X1RKH5_9ZZZZ</name>
<evidence type="ECO:0000313" key="2">
    <source>
        <dbReference type="EMBL" id="GAI81133.1"/>
    </source>
</evidence>
<dbReference type="InterPro" id="IPR029060">
    <property type="entry name" value="PIN-like_dom_sf"/>
</dbReference>
<feature type="domain" description="PIN" evidence="1">
    <location>
        <begin position="2"/>
        <end position="37"/>
    </location>
</feature>
<dbReference type="EMBL" id="BARW01014886">
    <property type="protein sequence ID" value="GAI81133.1"/>
    <property type="molecule type" value="Genomic_DNA"/>
</dbReference>
<dbReference type="CDD" id="cd09854">
    <property type="entry name" value="PIN_VapC-like"/>
    <property type="match status" value="1"/>
</dbReference>
<protein>
    <recommendedName>
        <fullName evidence="1">PIN domain-containing protein</fullName>
    </recommendedName>
</protein>
<sequence>MAKRYSLDFDDAYQYVVAEKNGLTIISFDADFDRTEKGRKTPGEIKS</sequence>